<accession>A0A0E0NZ27</accession>
<dbReference type="Gramene" id="ORUFI03G29270.2">
    <property type="protein sequence ID" value="ORUFI03G29270.2"/>
    <property type="gene ID" value="ORUFI03G29270"/>
</dbReference>
<name>A0A0E0NZ27_ORYRU</name>
<reference evidence="3" key="1">
    <citation type="submission" date="2013-06" db="EMBL/GenBank/DDBJ databases">
        <authorList>
            <person name="Zhao Q."/>
        </authorList>
    </citation>
    <scope>NUCLEOTIDE SEQUENCE</scope>
    <source>
        <strain evidence="3">cv. W1943</strain>
    </source>
</reference>
<feature type="compositionally biased region" description="Basic and acidic residues" evidence="1">
    <location>
        <begin position="267"/>
        <end position="279"/>
    </location>
</feature>
<reference evidence="2" key="2">
    <citation type="submission" date="2015-06" db="UniProtKB">
        <authorList>
            <consortium name="EnsemblPlants"/>
        </authorList>
    </citation>
    <scope>IDENTIFICATION</scope>
</reference>
<protein>
    <submittedName>
        <fullName evidence="2">Uncharacterized protein</fullName>
    </submittedName>
</protein>
<feature type="compositionally biased region" description="Basic and acidic residues" evidence="1">
    <location>
        <begin position="367"/>
        <end position="377"/>
    </location>
</feature>
<evidence type="ECO:0000313" key="3">
    <source>
        <dbReference type="Proteomes" id="UP000008022"/>
    </source>
</evidence>
<organism evidence="2 3">
    <name type="scientific">Oryza rufipogon</name>
    <name type="common">Brownbeard rice</name>
    <name type="synonym">Asian wild rice</name>
    <dbReference type="NCBI Taxonomy" id="4529"/>
    <lineage>
        <taxon>Eukaryota</taxon>
        <taxon>Viridiplantae</taxon>
        <taxon>Streptophyta</taxon>
        <taxon>Embryophyta</taxon>
        <taxon>Tracheophyta</taxon>
        <taxon>Spermatophyta</taxon>
        <taxon>Magnoliopsida</taxon>
        <taxon>Liliopsida</taxon>
        <taxon>Poales</taxon>
        <taxon>Poaceae</taxon>
        <taxon>BOP clade</taxon>
        <taxon>Oryzoideae</taxon>
        <taxon>Oryzeae</taxon>
        <taxon>Oryzinae</taxon>
        <taxon>Oryza</taxon>
    </lineage>
</organism>
<dbReference type="AlphaFoldDB" id="A0A0E0NZ27"/>
<feature type="compositionally biased region" description="Basic residues" evidence="1">
    <location>
        <begin position="39"/>
        <end position="50"/>
    </location>
</feature>
<feature type="compositionally biased region" description="Low complexity" evidence="1">
    <location>
        <begin position="61"/>
        <end position="73"/>
    </location>
</feature>
<proteinExistence type="predicted"/>
<feature type="region of interest" description="Disordered" evidence="1">
    <location>
        <begin position="355"/>
        <end position="390"/>
    </location>
</feature>
<dbReference type="EnsemblPlants" id="ORUFI03G29270.2">
    <property type="protein sequence ID" value="ORUFI03G29270.2"/>
    <property type="gene ID" value="ORUFI03G29270"/>
</dbReference>
<dbReference type="Proteomes" id="UP000008022">
    <property type="component" value="Unassembled WGS sequence"/>
</dbReference>
<dbReference type="HOGENOM" id="CLU_708598_0_0_1"/>
<feature type="compositionally biased region" description="Basic residues" evidence="1">
    <location>
        <begin position="115"/>
        <end position="171"/>
    </location>
</feature>
<evidence type="ECO:0000313" key="2">
    <source>
        <dbReference type="EnsemblPlants" id="ORUFI03G29270.2"/>
    </source>
</evidence>
<feature type="region of interest" description="Disordered" evidence="1">
    <location>
        <begin position="29"/>
        <end position="282"/>
    </location>
</feature>
<keyword evidence="3" id="KW-1185">Reference proteome</keyword>
<feature type="compositionally biased region" description="Basic and acidic residues" evidence="1">
    <location>
        <begin position="77"/>
        <end position="92"/>
    </location>
</feature>
<sequence>MKFALQICCRRERAIPVVFEWHVPERDLPCSAEHPASPLRRRPRRHHQGHRAAERRRVQLAGEHAGAVGGEVPAGHRRADDGDRAVPEPERRALHRQHLPLPEPVRQRQLPARLRLLRRHDQPRRRHQRHPVHQRVRRQLRHARVGAGRRRRRGPPRRRRRGRVANRRRQARQGGPRAAVLRRAAPEAGVQRRDAAAAEPVRGGVPVQPRRRGRQERGAGQLRAPLGHPPVRRPAQVRHGPRRAGPGHGARGGARRRLPPARVVRAQPERHAGRHEQGRRQRQLRLHVRRLHLAGLRLDVQRHGRRRQRLLRLQRLLPGAEPGGGVVRFPGPRRADAAGPVHERLQLHHTDRAVCGRRPTAGGGGRDGGDGHADLGSRRHGHDALIGVRT</sequence>
<evidence type="ECO:0000256" key="1">
    <source>
        <dbReference type="SAM" id="MobiDB-lite"/>
    </source>
</evidence>